<dbReference type="InterPro" id="IPR002110">
    <property type="entry name" value="Ankyrin_rpt"/>
</dbReference>
<reference evidence="5" key="1">
    <citation type="submission" date="2016-02" db="EMBL/GenBank/DDBJ databases">
        <title>Draft genome sequence of Microdochium bolleyi, a fungal endophyte of beachgrass.</title>
        <authorList>
            <consortium name="DOE Joint Genome Institute"/>
            <person name="David A.S."/>
            <person name="May G."/>
            <person name="Haridas S."/>
            <person name="Lim J."/>
            <person name="Wang M."/>
            <person name="Labutti K."/>
            <person name="Lipzen A."/>
            <person name="Barry K."/>
            <person name="Grigoriev I.V."/>
        </authorList>
    </citation>
    <scope>NUCLEOTIDE SEQUENCE [LARGE SCALE GENOMIC DNA]</scope>
    <source>
        <strain evidence="5">J235TASD1</strain>
    </source>
</reference>
<gene>
    <name evidence="4" type="ORF">Micbo1qcDRAFT_205203</name>
</gene>
<dbReference type="SMART" id="SM00248">
    <property type="entry name" value="ANK"/>
    <property type="match status" value="4"/>
</dbReference>
<sequence>MDASSYDQLISAAAEGNLSRLQQYCQAHKQDASPETAREMLKAAVVESQPSVVEFLLQEFPQLELNDEIVHAAACKGSPSVFSLLLARDSSIVNKRLERIGTPLSSACRTRRPVEFLRYLLEQGADPNKRPEAFGYPLALAATRYDDTNAVDLFLEHGARREHSGALAAASALGKETMVEYLLGKGLKPDTDAREIAGDHPLHAALMGGHVGAAKILLHHGASVDVLNRNGKSLQEMADLLQSKGEDRTEFMTLLSKAGEDRARS</sequence>
<feature type="repeat" description="ANK" evidence="3">
    <location>
        <begin position="197"/>
        <end position="229"/>
    </location>
</feature>
<evidence type="ECO:0000313" key="4">
    <source>
        <dbReference type="EMBL" id="KXJ90354.1"/>
    </source>
</evidence>
<dbReference type="EMBL" id="KQ964252">
    <property type="protein sequence ID" value="KXJ90354.1"/>
    <property type="molecule type" value="Genomic_DNA"/>
</dbReference>
<dbReference type="Pfam" id="PF12796">
    <property type="entry name" value="Ank_2"/>
    <property type="match status" value="2"/>
</dbReference>
<keyword evidence="2 3" id="KW-0040">ANK repeat</keyword>
<evidence type="ECO:0000256" key="1">
    <source>
        <dbReference type="ARBA" id="ARBA00022737"/>
    </source>
</evidence>
<dbReference type="STRING" id="196109.A0A136IZV9"/>
<dbReference type="OrthoDB" id="426293at2759"/>
<organism evidence="4 5">
    <name type="scientific">Microdochium bolleyi</name>
    <dbReference type="NCBI Taxonomy" id="196109"/>
    <lineage>
        <taxon>Eukaryota</taxon>
        <taxon>Fungi</taxon>
        <taxon>Dikarya</taxon>
        <taxon>Ascomycota</taxon>
        <taxon>Pezizomycotina</taxon>
        <taxon>Sordariomycetes</taxon>
        <taxon>Xylariomycetidae</taxon>
        <taxon>Xylariales</taxon>
        <taxon>Microdochiaceae</taxon>
        <taxon>Microdochium</taxon>
    </lineage>
</organism>
<dbReference type="SUPFAM" id="SSF48403">
    <property type="entry name" value="Ankyrin repeat"/>
    <property type="match status" value="1"/>
</dbReference>
<evidence type="ECO:0000313" key="5">
    <source>
        <dbReference type="Proteomes" id="UP000070501"/>
    </source>
</evidence>
<evidence type="ECO:0000256" key="3">
    <source>
        <dbReference type="PROSITE-ProRule" id="PRU00023"/>
    </source>
</evidence>
<proteinExistence type="predicted"/>
<dbReference type="PANTHER" id="PTHR24198:SF165">
    <property type="entry name" value="ANKYRIN REPEAT-CONTAINING PROTEIN-RELATED"/>
    <property type="match status" value="1"/>
</dbReference>
<accession>A0A136IZV9</accession>
<dbReference type="PROSITE" id="PS50088">
    <property type="entry name" value="ANK_REPEAT"/>
    <property type="match status" value="1"/>
</dbReference>
<dbReference type="InParanoid" id="A0A136IZV9"/>
<dbReference type="AlphaFoldDB" id="A0A136IZV9"/>
<evidence type="ECO:0000256" key="2">
    <source>
        <dbReference type="ARBA" id="ARBA00023043"/>
    </source>
</evidence>
<keyword evidence="5" id="KW-1185">Reference proteome</keyword>
<name>A0A136IZV9_9PEZI</name>
<dbReference type="InterPro" id="IPR036770">
    <property type="entry name" value="Ankyrin_rpt-contain_sf"/>
</dbReference>
<dbReference type="Proteomes" id="UP000070501">
    <property type="component" value="Unassembled WGS sequence"/>
</dbReference>
<dbReference type="Gene3D" id="1.25.40.20">
    <property type="entry name" value="Ankyrin repeat-containing domain"/>
    <property type="match status" value="2"/>
</dbReference>
<keyword evidence="1" id="KW-0677">Repeat</keyword>
<dbReference type="PANTHER" id="PTHR24198">
    <property type="entry name" value="ANKYRIN REPEAT AND PROTEIN KINASE DOMAIN-CONTAINING PROTEIN"/>
    <property type="match status" value="1"/>
</dbReference>
<protein>
    <submittedName>
        <fullName evidence="4">Ankyrin repeat-containing domain protein</fullName>
    </submittedName>
</protein>
<dbReference type="PROSITE" id="PS50297">
    <property type="entry name" value="ANK_REP_REGION"/>
    <property type="match status" value="1"/>
</dbReference>